<accession>A0AAW0GY00</accession>
<name>A0AAW0GY00_9APHY</name>
<evidence type="ECO:0000256" key="1">
    <source>
        <dbReference type="SAM" id="MobiDB-lite"/>
    </source>
</evidence>
<dbReference type="EMBL" id="JASBNA010000002">
    <property type="protein sequence ID" value="KAK7695247.1"/>
    <property type="molecule type" value="Genomic_DNA"/>
</dbReference>
<organism evidence="2 3">
    <name type="scientific">Cerrena zonata</name>
    <dbReference type="NCBI Taxonomy" id="2478898"/>
    <lineage>
        <taxon>Eukaryota</taxon>
        <taxon>Fungi</taxon>
        <taxon>Dikarya</taxon>
        <taxon>Basidiomycota</taxon>
        <taxon>Agaricomycotina</taxon>
        <taxon>Agaricomycetes</taxon>
        <taxon>Polyporales</taxon>
        <taxon>Cerrenaceae</taxon>
        <taxon>Cerrena</taxon>
    </lineage>
</organism>
<evidence type="ECO:0008006" key="4">
    <source>
        <dbReference type="Google" id="ProtNLM"/>
    </source>
</evidence>
<evidence type="ECO:0000313" key="2">
    <source>
        <dbReference type="EMBL" id="KAK7695247.1"/>
    </source>
</evidence>
<proteinExistence type="predicted"/>
<feature type="compositionally biased region" description="Acidic residues" evidence="1">
    <location>
        <begin position="205"/>
        <end position="228"/>
    </location>
</feature>
<comment type="caution">
    <text evidence="2">The sequence shown here is derived from an EMBL/GenBank/DDBJ whole genome shotgun (WGS) entry which is preliminary data.</text>
</comment>
<evidence type="ECO:0000313" key="3">
    <source>
        <dbReference type="Proteomes" id="UP001385951"/>
    </source>
</evidence>
<reference evidence="2 3" key="1">
    <citation type="submission" date="2022-09" db="EMBL/GenBank/DDBJ databases">
        <authorList>
            <person name="Palmer J.M."/>
        </authorList>
    </citation>
    <scope>NUCLEOTIDE SEQUENCE [LARGE SCALE GENOMIC DNA]</scope>
    <source>
        <strain evidence="2 3">DSM 7382</strain>
    </source>
</reference>
<protein>
    <recommendedName>
        <fullName evidence="4">F-box domain-containing protein</fullName>
    </recommendedName>
</protein>
<sequence length="320" mass="36714">MSTWTPPEESDGEKEHPRLLPELIDLVLSFLNPADYTLVSKDWLDPGRKHLFKRIGLHIDYSQKKLVHFTHFLVEAPHISHYIRLLVLLQGTGCKVSVNKLSTLLRYLPRLDTLVLHMLCITSTPDIRPRDHDMVSSFHLKELKLILIWFEESFITSSPLYDLFNIFSSIQTLTLQDCESGLGNFHIPPNKKRVAISRINYSPGEDADEDEDDRDSDDDDDDSDDSDDSGSSGEEDKHDNLKPLSILLRDYIDLSSVKTVGAHLITFSHLAYVVRLIDESFQSADSHLISSLYSPLYRTYQADRRLLWKTSRTIFLSLMP</sequence>
<dbReference type="Proteomes" id="UP001385951">
    <property type="component" value="Unassembled WGS sequence"/>
</dbReference>
<dbReference type="AlphaFoldDB" id="A0AAW0GY00"/>
<keyword evidence="3" id="KW-1185">Reference proteome</keyword>
<gene>
    <name evidence="2" type="ORF">QCA50_002437</name>
</gene>
<feature type="region of interest" description="Disordered" evidence="1">
    <location>
        <begin position="201"/>
        <end position="238"/>
    </location>
</feature>